<proteinExistence type="predicted"/>
<dbReference type="EMBL" id="MN739317">
    <property type="protein sequence ID" value="QHS98503.1"/>
    <property type="molecule type" value="Genomic_DNA"/>
</dbReference>
<keyword evidence="1" id="KW-1133">Transmembrane helix</keyword>
<dbReference type="AlphaFoldDB" id="A0A6C0C4Q6"/>
<reference evidence="2" key="1">
    <citation type="journal article" date="2020" name="Nature">
        <title>Giant virus diversity and host interactions through global metagenomics.</title>
        <authorList>
            <person name="Schulz F."/>
            <person name="Roux S."/>
            <person name="Paez-Espino D."/>
            <person name="Jungbluth S."/>
            <person name="Walsh D.A."/>
            <person name="Denef V.J."/>
            <person name="McMahon K.D."/>
            <person name="Konstantinidis K.T."/>
            <person name="Eloe-Fadrosh E.A."/>
            <person name="Kyrpides N.C."/>
            <person name="Woyke T."/>
        </authorList>
    </citation>
    <scope>NUCLEOTIDE SEQUENCE</scope>
    <source>
        <strain evidence="2">GVMAG-M-3300020185-18</strain>
    </source>
</reference>
<name>A0A6C0C4Q6_9ZZZZ</name>
<evidence type="ECO:0000256" key="1">
    <source>
        <dbReference type="SAM" id="Phobius"/>
    </source>
</evidence>
<evidence type="ECO:0000313" key="2">
    <source>
        <dbReference type="EMBL" id="QHS98503.1"/>
    </source>
</evidence>
<protein>
    <submittedName>
        <fullName evidence="2">Uncharacterized protein</fullName>
    </submittedName>
</protein>
<feature type="transmembrane region" description="Helical" evidence="1">
    <location>
        <begin position="20"/>
        <end position="41"/>
    </location>
</feature>
<keyword evidence="1" id="KW-0812">Transmembrane</keyword>
<sequence>MNEHINKTINSISQNQWLGLFLAIIGSTLAWVKLIFIISPLKNNKPKIGKYQIYALFIGWLITAFGWAKYLAIADPLNNKKQCNCKR</sequence>
<keyword evidence="1" id="KW-0472">Membrane</keyword>
<feature type="transmembrane region" description="Helical" evidence="1">
    <location>
        <begin position="53"/>
        <end position="72"/>
    </location>
</feature>
<accession>A0A6C0C4Q6</accession>
<organism evidence="2">
    <name type="scientific">viral metagenome</name>
    <dbReference type="NCBI Taxonomy" id="1070528"/>
    <lineage>
        <taxon>unclassified sequences</taxon>
        <taxon>metagenomes</taxon>
        <taxon>organismal metagenomes</taxon>
    </lineage>
</organism>